<dbReference type="eggNOG" id="ENOG502T30M">
    <property type="taxonomic scope" value="Eukaryota"/>
</dbReference>
<protein>
    <submittedName>
        <fullName evidence="2">Uncharacterized protein</fullName>
    </submittedName>
</protein>
<reference evidence="3" key="1">
    <citation type="journal article" date="2010" name="Genome Biol.">
        <title>Genome sequence of the necrotrophic plant pathogen Pythium ultimum reveals original pathogenicity mechanisms and effector repertoire.</title>
        <authorList>
            <person name="Levesque C.A."/>
            <person name="Brouwer H."/>
            <person name="Cano L."/>
            <person name="Hamilton J.P."/>
            <person name="Holt C."/>
            <person name="Huitema E."/>
            <person name="Raffaele S."/>
            <person name="Robideau G.P."/>
            <person name="Thines M."/>
            <person name="Win J."/>
            <person name="Zerillo M.M."/>
            <person name="Beakes G.W."/>
            <person name="Boore J.L."/>
            <person name="Busam D."/>
            <person name="Dumas B."/>
            <person name="Ferriera S."/>
            <person name="Fuerstenberg S.I."/>
            <person name="Gachon C.M."/>
            <person name="Gaulin E."/>
            <person name="Govers F."/>
            <person name="Grenville-Briggs L."/>
            <person name="Horner N."/>
            <person name="Hostetler J."/>
            <person name="Jiang R.H."/>
            <person name="Johnson J."/>
            <person name="Krajaejun T."/>
            <person name="Lin H."/>
            <person name="Meijer H.J."/>
            <person name="Moore B."/>
            <person name="Morris P."/>
            <person name="Phuntmart V."/>
            <person name="Puiu D."/>
            <person name="Shetty J."/>
            <person name="Stajich J.E."/>
            <person name="Tripathy S."/>
            <person name="Wawra S."/>
            <person name="van West P."/>
            <person name="Whitty B.R."/>
            <person name="Coutinho P.M."/>
            <person name="Henrissat B."/>
            <person name="Martin F."/>
            <person name="Thomas P.D."/>
            <person name="Tyler B.M."/>
            <person name="De Vries R.P."/>
            <person name="Kamoun S."/>
            <person name="Yandell M."/>
            <person name="Tisserat N."/>
            <person name="Buell C.R."/>
        </authorList>
    </citation>
    <scope>NUCLEOTIDE SEQUENCE</scope>
    <source>
        <strain evidence="3">DAOM:BR144</strain>
    </source>
</reference>
<dbReference type="VEuPathDB" id="FungiDB:PYU1_G011840"/>
<dbReference type="HOGENOM" id="CLU_100038_1_0_1"/>
<name>K3X3R7_GLOUD</name>
<keyword evidence="3" id="KW-1185">Reference proteome</keyword>
<dbReference type="AlphaFoldDB" id="K3X3R7"/>
<proteinExistence type="predicted"/>
<reference evidence="3" key="2">
    <citation type="submission" date="2010-04" db="EMBL/GenBank/DDBJ databases">
        <authorList>
            <person name="Buell R."/>
            <person name="Hamilton J."/>
            <person name="Hostetler J."/>
        </authorList>
    </citation>
    <scope>NUCLEOTIDE SEQUENCE [LARGE SCALE GENOMIC DNA]</scope>
    <source>
        <strain evidence="3">DAOM:BR144</strain>
    </source>
</reference>
<reference evidence="2" key="3">
    <citation type="submission" date="2015-02" db="UniProtKB">
        <authorList>
            <consortium name="EnsemblProtists"/>
        </authorList>
    </citation>
    <scope>IDENTIFICATION</scope>
    <source>
        <strain evidence="2">DAOM BR144</strain>
    </source>
</reference>
<dbReference type="EMBL" id="GL376637">
    <property type="status" value="NOT_ANNOTATED_CDS"/>
    <property type="molecule type" value="Genomic_DNA"/>
</dbReference>
<organism evidence="2 3">
    <name type="scientific">Globisporangium ultimum (strain ATCC 200006 / CBS 805.95 / DAOM BR144)</name>
    <name type="common">Pythium ultimum</name>
    <dbReference type="NCBI Taxonomy" id="431595"/>
    <lineage>
        <taxon>Eukaryota</taxon>
        <taxon>Sar</taxon>
        <taxon>Stramenopiles</taxon>
        <taxon>Oomycota</taxon>
        <taxon>Peronosporomycetes</taxon>
        <taxon>Pythiales</taxon>
        <taxon>Pythiaceae</taxon>
        <taxon>Globisporangium</taxon>
    </lineage>
</organism>
<accession>K3X3R7</accession>
<feature type="region of interest" description="Disordered" evidence="1">
    <location>
        <begin position="1"/>
        <end position="27"/>
    </location>
</feature>
<evidence type="ECO:0000256" key="1">
    <source>
        <dbReference type="SAM" id="MobiDB-lite"/>
    </source>
</evidence>
<dbReference type="EnsemblProtists" id="PYU1_T011866">
    <property type="protein sequence ID" value="PYU1_T011866"/>
    <property type="gene ID" value="PYU1_G011840"/>
</dbReference>
<dbReference type="Proteomes" id="UP000019132">
    <property type="component" value="Unassembled WGS sequence"/>
</dbReference>
<sequence length="145" mass="16270">MPISASQVAPMSVNTAAGSGFPDSTVSTEEQCSYRSKPCANKRAIKVNGEMHKLCDYHRKRANINQQRVHLRRRLSKRQAQQLELKYGPMSSDEEVIEFEPSTAPCGDLTYTELQILKLLLSDDPADVERIASVHYHSPTMHLSV</sequence>
<evidence type="ECO:0000313" key="2">
    <source>
        <dbReference type="EnsemblProtists" id="PYU1_T011866"/>
    </source>
</evidence>
<evidence type="ECO:0000313" key="3">
    <source>
        <dbReference type="Proteomes" id="UP000019132"/>
    </source>
</evidence>
<dbReference type="InParanoid" id="K3X3R7"/>